<dbReference type="Proteomes" id="UP000239203">
    <property type="component" value="Unassembled WGS sequence"/>
</dbReference>
<reference evidence="1 2" key="1">
    <citation type="submission" date="2018-02" db="EMBL/GenBank/DDBJ databases">
        <title>Genomic Encyclopedia of Archaeal and Bacterial Type Strains, Phase II (KMG-II): from individual species to whole genera.</title>
        <authorList>
            <person name="Goeker M."/>
        </authorList>
    </citation>
    <scope>NUCLEOTIDE SEQUENCE [LARGE SCALE GENOMIC DNA]</scope>
    <source>
        <strain evidence="1 2">YU 961-1</strain>
    </source>
</reference>
<dbReference type="OrthoDB" id="5171766at2"/>
<proteinExistence type="predicted"/>
<name>A0A2S6GEY7_9PSEU</name>
<keyword evidence="2" id="KW-1185">Reference proteome</keyword>
<dbReference type="SUPFAM" id="SSF52540">
    <property type="entry name" value="P-loop containing nucleoside triphosphate hydrolases"/>
    <property type="match status" value="1"/>
</dbReference>
<sequence length="359" mass="39282">MTDPNPSPPRRVRCPICADDIPWAEERFISVYNAGKNQYEHIDVSRMPESKRADLARNGFRQCPNPSEDTSRHFLPATYGDYGSPLVVGLIGAPDCGKTHLLTAMIREAYLNGLAPYGITVKALDFVRHEKFHKDFIQRLEKGEALPGTETGIADAADILLLRGPAGTRPVTFFDVAGEDWQNTDARNRSTRFLVGATAAIFVHASEDPPDAGKPPLTGENRSFDLAVERLRAARLPAVVAVTKADRLRYLSPVDRWLSRGNETTVDPTRIRQESKDVYAHLHNTGAVGSLEPYHAFPRCALHFVSASGGDAVGRRPDGSGKAHFPRGFRPTRVLEPLVSLLAMTGMINTPEAAQVGAP</sequence>
<organism evidence="1 2">
    <name type="scientific">Actinokineospora auranticolor</name>
    <dbReference type="NCBI Taxonomy" id="155976"/>
    <lineage>
        <taxon>Bacteria</taxon>
        <taxon>Bacillati</taxon>
        <taxon>Actinomycetota</taxon>
        <taxon>Actinomycetes</taxon>
        <taxon>Pseudonocardiales</taxon>
        <taxon>Pseudonocardiaceae</taxon>
        <taxon>Actinokineospora</taxon>
    </lineage>
</organism>
<evidence type="ECO:0000313" key="1">
    <source>
        <dbReference type="EMBL" id="PPK63782.1"/>
    </source>
</evidence>
<comment type="caution">
    <text evidence="1">The sequence shown here is derived from an EMBL/GenBank/DDBJ whole genome shotgun (WGS) entry which is preliminary data.</text>
</comment>
<dbReference type="RefSeq" id="WP_104482405.1">
    <property type="nucleotide sequence ID" value="NZ_CP154825.1"/>
</dbReference>
<protein>
    <submittedName>
        <fullName evidence="1">Uncharacterized protein</fullName>
    </submittedName>
</protein>
<accession>A0A2S6GEY7</accession>
<dbReference type="EMBL" id="PTIX01000024">
    <property type="protein sequence ID" value="PPK63782.1"/>
    <property type="molecule type" value="Genomic_DNA"/>
</dbReference>
<gene>
    <name evidence="1" type="ORF">CLV40_12422</name>
</gene>
<dbReference type="AlphaFoldDB" id="A0A2S6GEY7"/>
<dbReference type="CDD" id="cd00882">
    <property type="entry name" value="Ras_like_GTPase"/>
    <property type="match status" value="1"/>
</dbReference>
<dbReference type="InterPro" id="IPR027417">
    <property type="entry name" value="P-loop_NTPase"/>
</dbReference>
<evidence type="ECO:0000313" key="2">
    <source>
        <dbReference type="Proteomes" id="UP000239203"/>
    </source>
</evidence>
<dbReference type="Gene3D" id="3.40.50.300">
    <property type="entry name" value="P-loop containing nucleotide triphosphate hydrolases"/>
    <property type="match status" value="1"/>
</dbReference>